<dbReference type="SUPFAM" id="SSF52540">
    <property type="entry name" value="P-loop containing nucleoside triphosphate hydrolases"/>
    <property type="match status" value="1"/>
</dbReference>
<evidence type="ECO:0000256" key="1">
    <source>
        <dbReference type="SAM" id="Coils"/>
    </source>
</evidence>
<sequence length="412" mass="47510">MLVDDKATLDIHAPCFYHGDGWPHIVNRVMNETHSARYEFSDLSQNVQDELHEQMRICFREHYAPRALRLLMEAHKKGKELPHRIRYGFKAPVSMLLLPVLLETFENIKFLHVIRDGRDIALSSNTSPVDKFYRTFYPNATQHVTMLHEALGNDTVSVKQVMAMQLWNDWNTQVYEFGTSHPSIDYLPIKTEDLLNPVTRFEAIQQIAEFVGSPLSTAQLCCLSQKELHDMGKSMNFQGKQENSGRPDVRIQLEGTDKSLLASFLDAGHRIHDKEQLTSELGLFKQQAARLRTQMEAITYDDIEDTLLEQNDYEKKLEAHRQEILNNIPNQEARKKFRLLVTAPQRIRTDAAPPDEVKQRYGKWVSKLEHLPELSQELHAYGAKGLDLFGYAPPHEFMSRKFHSIPCSACVE</sequence>
<dbReference type="InParanoid" id="A0A1Z5JN90"/>
<feature type="coiled-coil region" evidence="1">
    <location>
        <begin position="274"/>
        <end position="323"/>
    </location>
</feature>
<evidence type="ECO:0000313" key="2">
    <source>
        <dbReference type="EMBL" id="GAX15493.1"/>
    </source>
</evidence>
<comment type="caution">
    <text evidence="2">The sequence shown here is derived from an EMBL/GenBank/DDBJ whole genome shotgun (WGS) entry which is preliminary data.</text>
</comment>
<keyword evidence="1" id="KW-0175">Coiled coil</keyword>
<accession>A0A1Z5JN90</accession>
<dbReference type="EMBL" id="BDSP01000092">
    <property type="protein sequence ID" value="GAX15493.1"/>
    <property type="molecule type" value="Genomic_DNA"/>
</dbReference>
<dbReference type="OrthoDB" id="48147at2759"/>
<dbReference type="InterPro" id="IPR027417">
    <property type="entry name" value="P-loop_NTPase"/>
</dbReference>
<name>A0A1Z5JN90_FISSO</name>
<gene>
    <name evidence="2" type="ORF">FisN_8Lh207</name>
</gene>
<evidence type="ECO:0008006" key="4">
    <source>
        <dbReference type="Google" id="ProtNLM"/>
    </source>
</evidence>
<dbReference type="AlphaFoldDB" id="A0A1Z5JN90"/>
<dbReference type="Gene3D" id="3.40.50.300">
    <property type="entry name" value="P-loop containing nucleotide triphosphate hydrolases"/>
    <property type="match status" value="1"/>
</dbReference>
<protein>
    <recommendedName>
        <fullName evidence="4">Protein-tyrosine sulfotransferase</fullName>
    </recommendedName>
</protein>
<evidence type="ECO:0000313" key="3">
    <source>
        <dbReference type="Proteomes" id="UP000198406"/>
    </source>
</evidence>
<keyword evidence="3" id="KW-1185">Reference proteome</keyword>
<organism evidence="2 3">
    <name type="scientific">Fistulifera solaris</name>
    <name type="common">Oleaginous diatom</name>
    <dbReference type="NCBI Taxonomy" id="1519565"/>
    <lineage>
        <taxon>Eukaryota</taxon>
        <taxon>Sar</taxon>
        <taxon>Stramenopiles</taxon>
        <taxon>Ochrophyta</taxon>
        <taxon>Bacillariophyta</taxon>
        <taxon>Bacillariophyceae</taxon>
        <taxon>Bacillariophycidae</taxon>
        <taxon>Naviculales</taxon>
        <taxon>Naviculaceae</taxon>
        <taxon>Fistulifera</taxon>
    </lineage>
</organism>
<reference evidence="2 3" key="1">
    <citation type="journal article" date="2015" name="Plant Cell">
        <title>Oil accumulation by the oleaginous diatom Fistulifera solaris as revealed by the genome and transcriptome.</title>
        <authorList>
            <person name="Tanaka T."/>
            <person name="Maeda Y."/>
            <person name="Veluchamy A."/>
            <person name="Tanaka M."/>
            <person name="Abida H."/>
            <person name="Marechal E."/>
            <person name="Bowler C."/>
            <person name="Muto M."/>
            <person name="Sunaga Y."/>
            <person name="Tanaka M."/>
            <person name="Yoshino T."/>
            <person name="Taniguchi T."/>
            <person name="Fukuda Y."/>
            <person name="Nemoto M."/>
            <person name="Matsumoto M."/>
            <person name="Wong P.S."/>
            <person name="Aburatani S."/>
            <person name="Fujibuchi W."/>
        </authorList>
    </citation>
    <scope>NUCLEOTIDE SEQUENCE [LARGE SCALE GENOMIC DNA]</scope>
    <source>
        <strain evidence="2 3">JPCC DA0580</strain>
    </source>
</reference>
<proteinExistence type="predicted"/>
<dbReference type="Proteomes" id="UP000198406">
    <property type="component" value="Unassembled WGS sequence"/>
</dbReference>